<sequence>MKPDVQYSNKQLDQEWVHLISMAKNKGLSVAEFHSFLRKKKAKGNHKG</sequence>
<dbReference type="Pfam" id="PF08671">
    <property type="entry name" value="SinI"/>
    <property type="match status" value="1"/>
</dbReference>
<comment type="caution">
    <text evidence="2">The sequence shown here is derived from an EMBL/GenBank/DDBJ whole genome shotgun (WGS) entry which is preliminary data.</text>
</comment>
<evidence type="ECO:0000313" key="2">
    <source>
        <dbReference type="EMBL" id="GER69273.1"/>
    </source>
</evidence>
<dbReference type="SUPFAM" id="SSF47406">
    <property type="entry name" value="SinR repressor dimerisation domain-like"/>
    <property type="match status" value="1"/>
</dbReference>
<name>A0A5J4JBI9_9BACI</name>
<dbReference type="Proteomes" id="UP000391919">
    <property type="component" value="Unassembled WGS sequence"/>
</dbReference>
<protein>
    <recommendedName>
        <fullName evidence="1">Sin domain-containing protein</fullName>
    </recommendedName>
</protein>
<dbReference type="InterPro" id="IPR010981">
    <property type="entry name" value="SinR/SinI_dimer_dom"/>
</dbReference>
<evidence type="ECO:0000313" key="3">
    <source>
        <dbReference type="Proteomes" id="UP000391919"/>
    </source>
</evidence>
<evidence type="ECO:0000259" key="1">
    <source>
        <dbReference type="PROSITE" id="PS51500"/>
    </source>
</evidence>
<organism evidence="2 3">
    <name type="scientific">Weizmannia acidilactici</name>
    <dbReference type="NCBI Taxonomy" id="2607726"/>
    <lineage>
        <taxon>Bacteria</taxon>
        <taxon>Bacillati</taxon>
        <taxon>Bacillota</taxon>
        <taxon>Bacilli</taxon>
        <taxon>Bacillales</taxon>
        <taxon>Bacillaceae</taxon>
        <taxon>Heyndrickxia</taxon>
    </lineage>
</organism>
<reference evidence="2 3" key="1">
    <citation type="submission" date="2019-09" db="EMBL/GenBank/DDBJ databases">
        <title>Draft genome sequence of Bacillus sp. JC-7.</title>
        <authorList>
            <person name="Tanaka N."/>
            <person name="Shiwa Y."/>
            <person name="Fujita N."/>
            <person name="Tanasupawat S."/>
        </authorList>
    </citation>
    <scope>NUCLEOTIDE SEQUENCE [LARGE SCALE GENOMIC DNA]</scope>
    <source>
        <strain evidence="2 3">JC-7</strain>
    </source>
</reference>
<dbReference type="RefSeq" id="WP_151679524.1">
    <property type="nucleotide sequence ID" value="NZ_BKZP01000004.1"/>
</dbReference>
<keyword evidence="3" id="KW-1185">Reference proteome</keyword>
<dbReference type="GO" id="GO:0006355">
    <property type="term" value="P:regulation of DNA-templated transcription"/>
    <property type="evidence" value="ECO:0007669"/>
    <property type="project" value="InterPro"/>
</dbReference>
<gene>
    <name evidence="2" type="ORF">BpJC7_05760</name>
</gene>
<dbReference type="AlphaFoldDB" id="A0A5J4JBI9"/>
<dbReference type="EMBL" id="BKZQ01000005">
    <property type="protein sequence ID" value="GER69273.1"/>
    <property type="molecule type" value="Genomic_DNA"/>
</dbReference>
<accession>A0A5J4JBI9</accession>
<dbReference type="PROSITE" id="PS51500">
    <property type="entry name" value="SIN"/>
    <property type="match status" value="1"/>
</dbReference>
<dbReference type="GO" id="GO:0046983">
    <property type="term" value="F:protein dimerization activity"/>
    <property type="evidence" value="ECO:0007669"/>
    <property type="project" value="InterPro"/>
</dbReference>
<feature type="domain" description="Sin" evidence="1">
    <location>
        <begin position="3"/>
        <end position="41"/>
    </location>
</feature>
<dbReference type="InterPro" id="IPR036281">
    <property type="entry name" value="SinR/SinI_dimer_dom_sf"/>
</dbReference>
<proteinExistence type="predicted"/>